<dbReference type="Pfam" id="PF00018">
    <property type="entry name" value="SH3_1"/>
    <property type="match status" value="1"/>
</dbReference>
<dbReference type="Proteomes" id="UP001174909">
    <property type="component" value="Unassembled WGS sequence"/>
</dbReference>
<dbReference type="SMART" id="SM00721">
    <property type="entry name" value="BAR"/>
    <property type="match status" value="1"/>
</dbReference>
<proteinExistence type="predicted"/>
<organism evidence="8 9">
    <name type="scientific">Geodia barretti</name>
    <name type="common">Barrett's horny sponge</name>
    <dbReference type="NCBI Taxonomy" id="519541"/>
    <lineage>
        <taxon>Eukaryota</taxon>
        <taxon>Metazoa</taxon>
        <taxon>Porifera</taxon>
        <taxon>Demospongiae</taxon>
        <taxon>Heteroscleromorpha</taxon>
        <taxon>Tetractinellida</taxon>
        <taxon>Astrophorina</taxon>
        <taxon>Geodiidae</taxon>
        <taxon>Geodia</taxon>
    </lineage>
</organism>
<dbReference type="InterPro" id="IPR001452">
    <property type="entry name" value="SH3_domain"/>
</dbReference>
<dbReference type="Gene3D" id="1.20.900.10">
    <property type="entry name" value="Dbl homology (DH) domain"/>
    <property type="match status" value="1"/>
</dbReference>
<feature type="compositionally biased region" description="Low complexity" evidence="4">
    <location>
        <begin position="233"/>
        <end position="251"/>
    </location>
</feature>
<dbReference type="SMART" id="SM00326">
    <property type="entry name" value="SH3"/>
    <property type="match status" value="3"/>
</dbReference>
<dbReference type="SMART" id="SM00325">
    <property type="entry name" value="RhoGEF"/>
    <property type="match status" value="1"/>
</dbReference>
<feature type="region of interest" description="Disordered" evidence="4">
    <location>
        <begin position="860"/>
        <end position="914"/>
    </location>
</feature>
<evidence type="ECO:0000256" key="2">
    <source>
        <dbReference type="ARBA" id="ARBA00022658"/>
    </source>
</evidence>
<dbReference type="InterPro" id="IPR027267">
    <property type="entry name" value="AH/BAR_dom_sf"/>
</dbReference>
<dbReference type="PROSITE" id="PS50010">
    <property type="entry name" value="DH_2"/>
    <property type="match status" value="1"/>
</dbReference>
<dbReference type="EMBL" id="CASHTH010001776">
    <property type="protein sequence ID" value="CAI8019794.1"/>
    <property type="molecule type" value="Genomic_DNA"/>
</dbReference>
<dbReference type="PROSITE" id="PS51021">
    <property type="entry name" value="BAR"/>
    <property type="match status" value="1"/>
</dbReference>
<name>A0AA35WGM0_GEOBA</name>
<keyword evidence="1 3" id="KW-0728">SH3 domain</keyword>
<gene>
    <name evidence="8" type="ORF">GBAR_LOCUS11860</name>
</gene>
<feature type="compositionally biased region" description="Acidic residues" evidence="4">
    <location>
        <begin position="204"/>
        <end position="219"/>
    </location>
</feature>
<feature type="domain" description="SH3" evidence="5">
    <location>
        <begin position="81"/>
        <end position="140"/>
    </location>
</feature>
<dbReference type="InterPro" id="IPR051492">
    <property type="entry name" value="Dynamin-Rho_GEF"/>
</dbReference>
<evidence type="ECO:0000313" key="9">
    <source>
        <dbReference type="Proteomes" id="UP001174909"/>
    </source>
</evidence>
<dbReference type="PROSITE" id="PS50002">
    <property type="entry name" value="SH3"/>
    <property type="match status" value="3"/>
</dbReference>
<dbReference type="SUPFAM" id="SSF48065">
    <property type="entry name" value="DBL homology domain (DH-domain)"/>
    <property type="match status" value="1"/>
</dbReference>
<dbReference type="GO" id="GO:0005737">
    <property type="term" value="C:cytoplasm"/>
    <property type="evidence" value="ECO:0007669"/>
    <property type="project" value="InterPro"/>
</dbReference>
<evidence type="ECO:0000259" key="5">
    <source>
        <dbReference type="PROSITE" id="PS50002"/>
    </source>
</evidence>
<keyword evidence="2" id="KW-0344">Guanine-nucleotide releasing factor</keyword>
<accession>A0AA35WGM0</accession>
<dbReference type="InterPro" id="IPR036028">
    <property type="entry name" value="SH3-like_dom_sf"/>
</dbReference>
<dbReference type="AlphaFoldDB" id="A0AA35WGM0"/>
<evidence type="ECO:0000256" key="4">
    <source>
        <dbReference type="SAM" id="MobiDB-lite"/>
    </source>
</evidence>
<feature type="region of interest" description="Disordered" evidence="4">
    <location>
        <begin position="143"/>
        <end position="297"/>
    </location>
</feature>
<dbReference type="PANTHER" id="PTHR22834">
    <property type="entry name" value="NUCLEAR FUSION PROTEIN FUS2"/>
    <property type="match status" value="1"/>
</dbReference>
<feature type="compositionally biased region" description="Basic and acidic residues" evidence="4">
    <location>
        <begin position="176"/>
        <end position="196"/>
    </location>
</feature>
<dbReference type="PANTHER" id="PTHR22834:SF20">
    <property type="entry name" value="SH3 DOMAIN-CONTAINING PROTEIN"/>
    <property type="match status" value="1"/>
</dbReference>
<feature type="compositionally biased region" description="Pro residues" evidence="4">
    <location>
        <begin position="252"/>
        <end position="266"/>
    </location>
</feature>
<sequence>MAGGGGGDRLMPCARAKFEFQAKSDVELSFSAGVSVRLLRRIDDNWLEGELEGRVGIFPASYVEIELGTPSKARESSLASSGRPYAIGLFEFSGDCQGDLSFAKGELIELLGSAGSGWMKGKTGRGEGIFPASFVEIVKLPVTPPASKTSSSPPGDEPRRSPEYAEPGQAPVRGSEGSRELAREQDLTEEVVREDGEAVFENGFSDDDREEEEEEEEEGTPVPPPRSKHKSRSLSSSVLLSGEGEGRTTPSRSPPISPRLPGTSPPPRRRQLSRSYTSGLSPRPRPRPRRHNSLTDFQRQINTLQAGLTIEKKLLVSARTLLEVTQDEVKREKLRGAISTHESNVQALRQQLAEMKGQRETVSESSPPPVRPSSPPHQHLPPPKPLSLSQQRAKVIEELVTTETDYHAQMHITCEKLIPAMEEIRDVNAELLFGNLGEVTCVSHDLLAALRETCAGEEKVGEVFVRFGPRLRSTYAAYCRNHDTASSLVEKYSENPELTKIIKTSLDAIRAVTQAWDLQSLLIKPVQRVLKYPLLLGKLVQTTGDGHPDYKPVHRARQVVGQVAQDINEIKRRKDLVERYTGPGKEERRGTVSVHSLQKKVRRFQQTLTQLTGLRSKTVDPEFEELEQKMMSLETFLRQLIRNITTWQEDLQKAVDSQEVLGEGMLLYVPSDLRPLTCYQRSLGELQGAVKTHGTSITAHVLVPFQSLLSLFQDPLHLISKRRDKLLDFDHLQYALDHHTEDPEKIKQLRDACTMAKRNYEALNQQLIEELPRFNQLVQSIIDHTVTVLFQLQFRFHTAVHAALHQLAEQYTPRNRSLPLSSSETIQAAHSEALSEVGGQLISLSIVPASLTMSLPTAIRSGHRRVSESSGPPGEGDREDSILSTSSEVDMDSSISEEPLDPSEPPPPPEVGSSLTVMYDFEAQDRAELTVAAGQEVILRCPHDRVGSREWWLVDCGDSAGYVPANFLHYHGNAYT</sequence>
<dbReference type="Pfam" id="PF00621">
    <property type="entry name" value="RhoGEF"/>
    <property type="match status" value="1"/>
</dbReference>
<dbReference type="Pfam" id="PF14604">
    <property type="entry name" value="SH3_9"/>
    <property type="match status" value="2"/>
</dbReference>
<dbReference type="Gene3D" id="1.20.1270.60">
    <property type="entry name" value="Arfaptin homology (AH) domain/BAR domain"/>
    <property type="match status" value="1"/>
</dbReference>
<evidence type="ECO:0000313" key="8">
    <source>
        <dbReference type="EMBL" id="CAI8019794.1"/>
    </source>
</evidence>
<dbReference type="InterPro" id="IPR004148">
    <property type="entry name" value="BAR_dom"/>
</dbReference>
<feature type="region of interest" description="Disordered" evidence="4">
    <location>
        <begin position="352"/>
        <end position="389"/>
    </location>
</feature>
<dbReference type="InterPro" id="IPR000219">
    <property type="entry name" value="DH_dom"/>
</dbReference>
<dbReference type="GO" id="GO:0005085">
    <property type="term" value="F:guanyl-nucleotide exchange factor activity"/>
    <property type="evidence" value="ECO:0007669"/>
    <property type="project" value="UniProtKB-KW"/>
</dbReference>
<keyword evidence="9" id="KW-1185">Reference proteome</keyword>
<dbReference type="SUPFAM" id="SSF103657">
    <property type="entry name" value="BAR/IMD domain-like"/>
    <property type="match status" value="1"/>
</dbReference>
<dbReference type="SUPFAM" id="SSF50044">
    <property type="entry name" value="SH3-domain"/>
    <property type="match status" value="3"/>
</dbReference>
<feature type="domain" description="SH3" evidence="5">
    <location>
        <begin position="910"/>
        <end position="973"/>
    </location>
</feature>
<evidence type="ECO:0000256" key="3">
    <source>
        <dbReference type="PROSITE-ProRule" id="PRU00192"/>
    </source>
</evidence>
<feature type="domain" description="SH3" evidence="5">
    <location>
        <begin position="9"/>
        <end position="68"/>
    </location>
</feature>
<feature type="compositionally biased region" description="Low complexity" evidence="4">
    <location>
        <begin position="145"/>
        <end position="154"/>
    </location>
</feature>
<dbReference type="InterPro" id="IPR035899">
    <property type="entry name" value="DBL_dom_sf"/>
</dbReference>
<protein>
    <submittedName>
        <fullName evidence="8">Dynamin-binding protein</fullName>
    </submittedName>
</protein>
<dbReference type="Pfam" id="PF03114">
    <property type="entry name" value="BAR"/>
    <property type="match status" value="1"/>
</dbReference>
<evidence type="ECO:0000256" key="1">
    <source>
        <dbReference type="ARBA" id="ARBA00022443"/>
    </source>
</evidence>
<feature type="domain" description="BAR" evidence="7">
    <location>
        <begin position="608"/>
        <end position="820"/>
    </location>
</feature>
<reference evidence="8" key="1">
    <citation type="submission" date="2023-03" db="EMBL/GenBank/DDBJ databases">
        <authorList>
            <person name="Steffen K."/>
            <person name="Cardenas P."/>
        </authorList>
    </citation>
    <scope>NUCLEOTIDE SEQUENCE</scope>
</reference>
<evidence type="ECO:0000259" key="6">
    <source>
        <dbReference type="PROSITE" id="PS50010"/>
    </source>
</evidence>
<feature type="compositionally biased region" description="Pro residues" evidence="4">
    <location>
        <begin position="366"/>
        <end position="385"/>
    </location>
</feature>
<dbReference type="Gene3D" id="2.30.30.40">
    <property type="entry name" value="SH3 Domains"/>
    <property type="match status" value="3"/>
</dbReference>
<dbReference type="CDD" id="cd00160">
    <property type="entry name" value="RhoGEF"/>
    <property type="match status" value="1"/>
</dbReference>
<evidence type="ECO:0000259" key="7">
    <source>
        <dbReference type="PROSITE" id="PS51021"/>
    </source>
</evidence>
<comment type="caution">
    <text evidence="8">The sequence shown here is derived from an EMBL/GenBank/DDBJ whole genome shotgun (WGS) entry which is preliminary data.</text>
</comment>
<feature type="domain" description="DH" evidence="6">
    <location>
        <begin position="391"/>
        <end position="570"/>
    </location>
</feature>